<evidence type="ECO:0000313" key="4">
    <source>
        <dbReference type="Proteomes" id="UP001198151"/>
    </source>
</evidence>
<gene>
    <name evidence="3" type="ORF">LKD70_03335</name>
</gene>
<protein>
    <submittedName>
        <fullName evidence="3">Stage III sporulation protein AG</fullName>
    </submittedName>
</protein>
<keyword evidence="2" id="KW-0472">Membrane</keyword>
<evidence type="ECO:0000256" key="2">
    <source>
        <dbReference type="SAM" id="Phobius"/>
    </source>
</evidence>
<keyword evidence="2" id="KW-0812">Transmembrane</keyword>
<name>A0ABS8FTX0_9FIRM</name>
<dbReference type="RefSeq" id="WP_227706634.1">
    <property type="nucleotide sequence ID" value="NZ_JAJEQX010000004.1"/>
</dbReference>
<dbReference type="EMBL" id="JAJEQX010000004">
    <property type="protein sequence ID" value="MCC2253480.1"/>
    <property type="molecule type" value="Genomic_DNA"/>
</dbReference>
<reference evidence="3 4" key="1">
    <citation type="submission" date="2021-10" db="EMBL/GenBank/DDBJ databases">
        <title>Anaerobic single-cell dispensing facilitates the cultivation of human gut bacteria.</title>
        <authorList>
            <person name="Afrizal A."/>
        </authorList>
    </citation>
    <scope>NUCLEOTIDE SEQUENCE [LARGE SCALE GENOMIC DNA]</scope>
    <source>
        <strain evidence="3 4">CLA-AA-H200</strain>
    </source>
</reference>
<keyword evidence="4" id="KW-1185">Reference proteome</keyword>
<sequence>MENKKWKDLINGIRSGEKLPKKNQLLVIFLIGLLLFVIVFPVPDSSSITGGTVSESAGEESGTGSGTASGTGGNSGDADAYVRELEKRTEKALTQVEGVGEVTVMITLKSGEESVIEKDLSSSSQTTEEEDSAGGTRNTEDGTSESTSVYEQSADGASVPYVSKKLSPEIEGVVVIAQGGGNAVVAADITEAVQALFGVEAHKIKIMKRADT</sequence>
<proteinExistence type="predicted"/>
<comment type="caution">
    <text evidence="3">The sequence shown here is derived from an EMBL/GenBank/DDBJ whole genome shotgun (WGS) entry which is preliminary data.</text>
</comment>
<evidence type="ECO:0000256" key="1">
    <source>
        <dbReference type="SAM" id="MobiDB-lite"/>
    </source>
</evidence>
<feature type="compositionally biased region" description="Gly residues" evidence="1">
    <location>
        <begin position="61"/>
        <end position="75"/>
    </location>
</feature>
<keyword evidence="2" id="KW-1133">Transmembrane helix</keyword>
<feature type="transmembrane region" description="Helical" evidence="2">
    <location>
        <begin position="24"/>
        <end position="42"/>
    </location>
</feature>
<feature type="compositionally biased region" description="Low complexity" evidence="1">
    <location>
        <begin position="49"/>
        <end position="60"/>
    </location>
</feature>
<dbReference type="Proteomes" id="UP001198151">
    <property type="component" value="Unassembled WGS sequence"/>
</dbReference>
<evidence type="ECO:0000313" key="3">
    <source>
        <dbReference type="EMBL" id="MCC2253480.1"/>
    </source>
</evidence>
<feature type="region of interest" description="Disordered" evidence="1">
    <location>
        <begin position="49"/>
        <end position="78"/>
    </location>
</feature>
<accession>A0ABS8FTX0</accession>
<organism evidence="3 4">
    <name type="scientific">Ruminococcus turbiniformis</name>
    <dbReference type="NCBI Taxonomy" id="2881258"/>
    <lineage>
        <taxon>Bacteria</taxon>
        <taxon>Bacillati</taxon>
        <taxon>Bacillota</taxon>
        <taxon>Clostridia</taxon>
        <taxon>Eubacteriales</taxon>
        <taxon>Oscillospiraceae</taxon>
        <taxon>Ruminococcus</taxon>
    </lineage>
</organism>
<feature type="region of interest" description="Disordered" evidence="1">
    <location>
        <begin position="115"/>
        <end position="155"/>
    </location>
</feature>